<dbReference type="AlphaFoldDB" id="A0A444F8S5"/>
<feature type="region of interest" description="Disordered" evidence="1">
    <location>
        <begin position="53"/>
        <end position="80"/>
    </location>
</feature>
<reference evidence="2" key="1">
    <citation type="journal article" date="2018" name="Data Brief">
        <title>Genome sequence data from 17 accessions of Ensete ventricosum, a staple food crop for millions in Ethiopia.</title>
        <authorList>
            <person name="Yemataw Z."/>
            <person name="Muzemil S."/>
            <person name="Ambachew D."/>
            <person name="Tripathi L."/>
            <person name="Tesfaye K."/>
            <person name="Chala A."/>
            <person name="Farbos A."/>
            <person name="O'Neill P."/>
            <person name="Moore K."/>
            <person name="Grant M."/>
            <person name="Studholme D.J."/>
        </authorList>
    </citation>
    <scope>NUCLEOTIDE SEQUENCE [LARGE SCALE GENOMIC DNA]</scope>
    <source>
        <tissue evidence="2">Leaf</tissue>
    </source>
</reference>
<sequence>MGIESRKFGVTMLRVTQRGANGIRQTRDGWELKGDQPTQKKKIIIMILIEQKDTKSRVPSRRRTRHRKPPRGQIPSHVPRSHWLVHTGVLPTPVVHASSSCHVSMGAGDGST</sequence>
<name>A0A444F8S5_ENSVE</name>
<dbReference type="Proteomes" id="UP000290560">
    <property type="component" value="Unassembled WGS sequence"/>
</dbReference>
<feature type="compositionally biased region" description="Basic residues" evidence="1">
    <location>
        <begin position="58"/>
        <end position="70"/>
    </location>
</feature>
<proteinExistence type="predicted"/>
<protein>
    <submittedName>
        <fullName evidence="2">Uncharacterized protein</fullName>
    </submittedName>
</protein>
<gene>
    <name evidence="2" type="ORF">BHM03_00023247</name>
</gene>
<dbReference type="EMBL" id="KV875894">
    <property type="protein sequence ID" value="RZR73366.1"/>
    <property type="molecule type" value="Genomic_DNA"/>
</dbReference>
<evidence type="ECO:0000313" key="2">
    <source>
        <dbReference type="EMBL" id="RZR73366.1"/>
    </source>
</evidence>
<accession>A0A444F8S5</accession>
<organism evidence="2">
    <name type="scientific">Ensete ventricosum</name>
    <name type="common">Abyssinian banana</name>
    <name type="synonym">Musa ensete</name>
    <dbReference type="NCBI Taxonomy" id="4639"/>
    <lineage>
        <taxon>Eukaryota</taxon>
        <taxon>Viridiplantae</taxon>
        <taxon>Streptophyta</taxon>
        <taxon>Embryophyta</taxon>
        <taxon>Tracheophyta</taxon>
        <taxon>Spermatophyta</taxon>
        <taxon>Magnoliopsida</taxon>
        <taxon>Liliopsida</taxon>
        <taxon>Zingiberales</taxon>
        <taxon>Musaceae</taxon>
        <taxon>Ensete</taxon>
    </lineage>
</organism>
<evidence type="ECO:0000256" key="1">
    <source>
        <dbReference type="SAM" id="MobiDB-lite"/>
    </source>
</evidence>